<accession>A0ABV4P4P4</accession>
<dbReference type="RefSeq" id="WP_371840695.1">
    <property type="nucleotide sequence ID" value="NZ_JBGMEK010000063.1"/>
</dbReference>
<feature type="coiled-coil region" evidence="1">
    <location>
        <begin position="43"/>
        <end position="77"/>
    </location>
</feature>
<gene>
    <name evidence="2" type="ORF">ACCI49_18775</name>
</gene>
<dbReference type="EMBL" id="JBGMEK010000063">
    <property type="protein sequence ID" value="MFA0812957.1"/>
    <property type="molecule type" value="Genomic_DNA"/>
</dbReference>
<reference evidence="2 3" key="1">
    <citation type="submission" date="2024-08" db="EMBL/GenBank/DDBJ databases">
        <authorList>
            <person name="Ishaq N."/>
        </authorList>
    </citation>
    <scope>NUCLEOTIDE SEQUENCE [LARGE SCALE GENOMIC DNA]</scope>
    <source>
        <strain evidence="2 3">DSM 18651</strain>
    </source>
</reference>
<name>A0ABV4P4P4_9GAMM</name>
<comment type="caution">
    <text evidence="2">The sequence shown here is derived from an EMBL/GenBank/DDBJ whole genome shotgun (WGS) entry which is preliminary data.</text>
</comment>
<evidence type="ECO:0000313" key="2">
    <source>
        <dbReference type="EMBL" id="MFA0812957.1"/>
    </source>
</evidence>
<evidence type="ECO:0000313" key="3">
    <source>
        <dbReference type="Proteomes" id="UP001569428"/>
    </source>
</evidence>
<sequence>MTTAKTYPLRGCEPKENTRVGGNPAVRSIYPGCATAILTTDDIMQIEIALERAQEESEHLEEEIEGAFEALRAAKSRMNELHGVLGAFDGNASGGLSKKERINWD</sequence>
<proteinExistence type="predicted"/>
<keyword evidence="1" id="KW-0175">Coiled coil</keyword>
<organism evidence="2 3">
    <name type="scientific">Microbulbifer epialgicus</name>
    <dbReference type="NCBI Taxonomy" id="393907"/>
    <lineage>
        <taxon>Bacteria</taxon>
        <taxon>Pseudomonadati</taxon>
        <taxon>Pseudomonadota</taxon>
        <taxon>Gammaproteobacteria</taxon>
        <taxon>Cellvibrionales</taxon>
        <taxon>Microbulbiferaceae</taxon>
        <taxon>Microbulbifer</taxon>
    </lineage>
</organism>
<evidence type="ECO:0000256" key="1">
    <source>
        <dbReference type="SAM" id="Coils"/>
    </source>
</evidence>
<protein>
    <submittedName>
        <fullName evidence="2">Uncharacterized protein</fullName>
    </submittedName>
</protein>
<dbReference type="Proteomes" id="UP001569428">
    <property type="component" value="Unassembled WGS sequence"/>
</dbReference>
<keyword evidence="3" id="KW-1185">Reference proteome</keyword>